<name>A0A0A9ALD2_ARUDO</name>
<accession>A0A0A9ALD2</accession>
<proteinExistence type="predicted"/>
<evidence type="ECO:0000313" key="1">
    <source>
        <dbReference type="EMBL" id="JAD47907.1"/>
    </source>
</evidence>
<reference evidence="1" key="1">
    <citation type="submission" date="2014-09" db="EMBL/GenBank/DDBJ databases">
        <authorList>
            <person name="Magalhaes I.L.F."/>
            <person name="Oliveira U."/>
            <person name="Santos F.R."/>
            <person name="Vidigal T.H.D.A."/>
            <person name="Brescovit A.D."/>
            <person name="Santos A.J."/>
        </authorList>
    </citation>
    <scope>NUCLEOTIDE SEQUENCE</scope>
    <source>
        <tissue evidence="1">Shoot tissue taken approximately 20 cm above the soil surface</tissue>
    </source>
</reference>
<sequence>MLEPKCLTSQSKAIGKAIFRTDDSGLQVDAGMGLQLLEQQIEKCALVSGVVDEVHQMIEKKLAETSAAYAKPQPRHWASTFQAVLRSSINMIEQMTEAFLPEFIRSFVSYNSEAMEAFG</sequence>
<dbReference type="AlphaFoldDB" id="A0A0A9ALD2"/>
<dbReference type="EMBL" id="GBRH01249988">
    <property type="protein sequence ID" value="JAD47907.1"/>
    <property type="molecule type" value="Transcribed_RNA"/>
</dbReference>
<reference evidence="1" key="2">
    <citation type="journal article" date="2015" name="Data Brief">
        <title>Shoot transcriptome of the giant reed, Arundo donax.</title>
        <authorList>
            <person name="Barrero R.A."/>
            <person name="Guerrero F.D."/>
            <person name="Moolhuijzen P."/>
            <person name="Goolsby J.A."/>
            <person name="Tidwell J."/>
            <person name="Bellgard S.E."/>
            <person name="Bellgard M.I."/>
        </authorList>
    </citation>
    <scope>NUCLEOTIDE SEQUENCE</scope>
    <source>
        <tissue evidence="1">Shoot tissue taken approximately 20 cm above the soil surface</tissue>
    </source>
</reference>
<protein>
    <submittedName>
        <fullName evidence="1">Uncharacterized protein</fullName>
    </submittedName>
</protein>
<organism evidence="1">
    <name type="scientific">Arundo donax</name>
    <name type="common">Giant reed</name>
    <name type="synonym">Donax arundinaceus</name>
    <dbReference type="NCBI Taxonomy" id="35708"/>
    <lineage>
        <taxon>Eukaryota</taxon>
        <taxon>Viridiplantae</taxon>
        <taxon>Streptophyta</taxon>
        <taxon>Embryophyta</taxon>
        <taxon>Tracheophyta</taxon>
        <taxon>Spermatophyta</taxon>
        <taxon>Magnoliopsida</taxon>
        <taxon>Liliopsida</taxon>
        <taxon>Poales</taxon>
        <taxon>Poaceae</taxon>
        <taxon>PACMAD clade</taxon>
        <taxon>Arundinoideae</taxon>
        <taxon>Arundineae</taxon>
        <taxon>Arundo</taxon>
    </lineage>
</organism>